<evidence type="ECO:0000256" key="4">
    <source>
        <dbReference type="ARBA" id="ARBA00022500"/>
    </source>
</evidence>
<dbReference type="CDD" id="cd11386">
    <property type="entry name" value="MCP_signal"/>
    <property type="match status" value="1"/>
</dbReference>
<evidence type="ECO:0000256" key="10">
    <source>
        <dbReference type="ARBA" id="ARBA00029447"/>
    </source>
</evidence>
<dbReference type="InterPro" id="IPR003122">
    <property type="entry name" value="Tar_rcpt_lig-bd"/>
</dbReference>
<keyword evidence="2" id="KW-1003">Cell membrane</keyword>
<evidence type="ECO:0000256" key="5">
    <source>
        <dbReference type="ARBA" id="ARBA00022519"/>
    </source>
</evidence>
<dbReference type="GO" id="GO:0006935">
    <property type="term" value="P:chemotaxis"/>
    <property type="evidence" value="ECO:0007669"/>
    <property type="project" value="UniProtKB-KW"/>
</dbReference>
<evidence type="ECO:0000256" key="6">
    <source>
        <dbReference type="ARBA" id="ARBA00022692"/>
    </source>
</evidence>
<evidence type="ECO:0000259" key="13">
    <source>
        <dbReference type="PROSITE" id="PS50111"/>
    </source>
</evidence>
<dbReference type="GO" id="GO:0005886">
    <property type="term" value="C:plasma membrane"/>
    <property type="evidence" value="ECO:0007669"/>
    <property type="project" value="UniProtKB-SubCell"/>
</dbReference>
<dbReference type="InterPro" id="IPR003660">
    <property type="entry name" value="HAMP_dom"/>
</dbReference>
<evidence type="ECO:0000313" key="15">
    <source>
        <dbReference type="EMBL" id="AJK48226.1"/>
    </source>
</evidence>
<feature type="transmembrane region" description="Helical" evidence="12">
    <location>
        <begin position="186"/>
        <end position="206"/>
    </location>
</feature>
<gene>
    <name evidence="15" type="primary">tar1</name>
    <name evidence="15" type="ORF">BGL_2c01300</name>
</gene>
<accession>A0A0B6S7J5</accession>
<comment type="subcellular location">
    <subcellularLocation>
        <location evidence="1">Cell inner membrane</location>
        <topology evidence="1">Multi-pass membrane protein</topology>
    </subcellularLocation>
</comment>
<dbReference type="PANTHER" id="PTHR43531">
    <property type="entry name" value="PROTEIN ICFG"/>
    <property type="match status" value="1"/>
</dbReference>
<dbReference type="PROSITE" id="PS50885">
    <property type="entry name" value="HAMP"/>
    <property type="match status" value="1"/>
</dbReference>
<sequence length="512" mass="54459">MKSLTINARLAITVAILGVMVVLVAAIGLAGMTLGDRAQDEAYRLHFLSVNALRKSDAAMSRARFGLDWAIANPRSPELGAQLERSRRLFQESDRWWAEFRALPKTPRLETLSADLAVKREAVFKQGIDQLMEAIRTGNTGWMDAARAKQLIGLYSAMNASQAAIADYLDEHALQSSRRSNALFRAFRIVSAAVLVLALIVTIAGWRSLRRAIVEPLRSAMAQFASISRGDLTATIEVRRDDEMGALLAGLGAMQGQLRSTLQRIRSGADALSLTTQEIANANLDLSQRTEEQASSLAQTAAAMQELVETVHGNAAHATQARTLAGNATEASVRGEQSAVRAAGTMREIRANSTAMMDIIGTIESIAFQTNILALNAAVEAARAGEQGRGFAVVASEVRTLAQRSATAAKEIAGLISQSDARIAAGAELVEQSHVSMQAIVAATSQVDTLIGEIAAASHEQSQGIEQVGVAVSQMDEVTQQNAALVEQNAAAGSELAEHAGALRALVADFRL</sequence>
<dbReference type="PRINTS" id="PR00260">
    <property type="entry name" value="CHEMTRNSDUCR"/>
</dbReference>
<feature type="domain" description="HAMP" evidence="14">
    <location>
        <begin position="211"/>
        <end position="263"/>
    </location>
</feature>
<reference evidence="15 16" key="2">
    <citation type="journal article" date="2016" name="Appl. Microbiol. Biotechnol.">
        <title>Mutations improving production and secretion of extracellular lipase by Burkholderia glumae PG1.</title>
        <authorList>
            <person name="Knapp A."/>
            <person name="Voget S."/>
            <person name="Gao R."/>
            <person name="Zaburannyi N."/>
            <person name="Krysciak D."/>
            <person name="Breuer M."/>
            <person name="Hauer B."/>
            <person name="Streit W.R."/>
            <person name="Muller R."/>
            <person name="Daniel R."/>
            <person name="Jaeger K.E."/>
        </authorList>
    </citation>
    <scope>NUCLEOTIDE SEQUENCE [LARGE SCALE GENOMIC DNA]</scope>
    <source>
        <strain evidence="15 16">PG1</strain>
    </source>
</reference>
<dbReference type="HOGENOM" id="CLU_000445_107_16_4"/>
<keyword evidence="8 12" id="KW-0472">Membrane</keyword>
<proteinExistence type="inferred from homology"/>
<keyword evidence="6 12" id="KW-0812">Transmembrane</keyword>
<dbReference type="InterPro" id="IPR035440">
    <property type="entry name" value="4HB_MCP_dom_sf"/>
</dbReference>
<evidence type="ECO:0000256" key="2">
    <source>
        <dbReference type="ARBA" id="ARBA00022475"/>
    </source>
</evidence>
<dbReference type="SUPFAM" id="SSF58104">
    <property type="entry name" value="Methyl-accepting chemotaxis protein (MCP) signaling domain"/>
    <property type="match status" value="1"/>
</dbReference>
<evidence type="ECO:0000313" key="16">
    <source>
        <dbReference type="Proteomes" id="UP000031838"/>
    </source>
</evidence>
<dbReference type="RefSeq" id="WP_042626906.1">
    <property type="nucleotide sequence ID" value="NZ_CP002581.1"/>
</dbReference>
<dbReference type="InterPro" id="IPR004090">
    <property type="entry name" value="Chemotax_Me-accpt_rcpt"/>
</dbReference>
<dbReference type="Gene3D" id="1.10.287.950">
    <property type="entry name" value="Methyl-accepting chemotaxis protein"/>
    <property type="match status" value="1"/>
</dbReference>
<dbReference type="SUPFAM" id="SSF47170">
    <property type="entry name" value="Aspartate receptor, ligand-binding domain"/>
    <property type="match status" value="1"/>
</dbReference>
<keyword evidence="3" id="KW-0488">Methylation</keyword>
<evidence type="ECO:0000256" key="7">
    <source>
        <dbReference type="ARBA" id="ARBA00022989"/>
    </source>
</evidence>
<feature type="domain" description="Methyl-accepting transducer" evidence="13">
    <location>
        <begin position="268"/>
        <end position="497"/>
    </location>
</feature>
<evidence type="ECO:0000256" key="8">
    <source>
        <dbReference type="ARBA" id="ARBA00023136"/>
    </source>
</evidence>
<dbReference type="KEGG" id="bgp:BGL_2c01300"/>
<dbReference type="PANTHER" id="PTHR43531:SF14">
    <property type="entry name" value="METHYL-ACCEPTING CHEMOTAXIS PROTEIN I-RELATED"/>
    <property type="match status" value="1"/>
</dbReference>
<name>A0A0B6S7J5_BURPL</name>
<comment type="similarity">
    <text evidence="10">Belongs to the methyl-accepting chemotaxis (MCP) protein family.</text>
</comment>
<dbReference type="InterPro" id="IPR004089">
    <property type="entry name" value="MCPsignal_dom"/>
</dbReference>
<dbReference type="SMART" id="SM00304">
    <property type="entry name" value="HAMP"/>
    <property type="match status" value="1"/>
</dbReference>
<dbReference type="AlphaFoldDB" id="A0A0B6S7J5"/>
<keyword evidence="16" id="KW-1185">Reference proteome</keyword>
<keyword evidence="7 12" id="KW-1133">Transmembrane helix</keyword>
<evidence type="ECO:0000256" key="3">
    <source>
        <dbReference type="ARBA" id="ARBA00022481"/>
    </source>
</evidence>
<dbReference type="SMART" id="SM00283">
    <property type="entry name" value="MA"/>
    <property type="match status" value="1"/>
</dbReference>
<dbReference type="Proteomes" id="UP000031838">
    <property type="component" value="Chromosome 2"/>
</dbReference>
<dbReference type="Pfam" id="PF00015">
    <property type="entry name" value="MCPsignal"/>
    <property type="match status" value="1"/>
</dbReference>
<evidence type="ECO:0000256" key="11">
    <source>
        <dbReference type="PROSITE-ProRule" id="PRU00284"/>
    </source>
</evidence>
<dbReference type="FunFam" id="1.10.287.950:FF:000001">
    <property type="entry name" value="Methyl-accepting chemotaxis sensory transducer"/>
    <property type="match status" value="1"/>
</dbReference>
<dbReference type="Pfam" id="PF02203">
    <property type="entry name" value="TarH"/>
    <property type="match status" value="1"/>
</dbReference>
<dbReference type="Pfam" id="PF00672">
    <property type="entry name" value="HAMP"/>
    <property type="match status" value="1"/>
</dbReference>
<dbReference type="CDD" id="cd06225">
    <property type="entry name" value="HAMP"/>
    <property type="match status" value="1"/>
</dbReference>
<keyword evidence="4" id="KW-0145">Chemotaxis</keyword>
<reference evidence="16" key="1">
    <citation type="submission" date="2011-03" db="EMBL/GenBank/DDBJ databases">
        <authorList>
            <person name="Voget S."/>
            <person name="Streit W.R."/>
            <person name="Jaeger K.E."/>
            <person name="Daniel R."/>
        </authorList>
    </citation>
    <scope>NUCLEOTIDE SEQUENCE [LARGE SCALE GENOMIC DNA]</scope>
    <source>
        <strain evidence="16">PG1</strain>
    </source>
</reference>
<feature type="transmembrane region" description="Helical" evidence="12">
    <location>
        <begin position="12"/>
        <end position="34"/>
    </location>
</feature>
<dbReference type="GO" id="GO:0004888">
    <property type="term" value="F:transmembrane signaling receptor activity"/>
    <property type="evidence" value="ECO:0007669"/>
    <property type="project" value="InterPro"/>
</dbReference>
<dbReference type="InterPro" id="IPR051310">
    <property type="entry name" value="MCP_chemotaxis"/>
</dbReference>
<evidence type="ECO:0000259" key="14">
    <source>
        <dbReference type="PROSITE" id="PS50885"/>
    </source>
</evidence>
<dbReference type="GO" id="GO:0007165">
    <property type="term" value="P:signal transduction"/>
    <property type="evidence" value="ECO:0007669"/>
    <property type="project" value="UniProtKB-KW"/>
</dbReference>
<keyword evidence="5" id="KW-0997">Cell inner membrane</keyword>
<organism evidence="15 16">
    <name type="scientific">Burkholderia plantarii</name>
    <dbReference type="NCBI Taxonomy" id="41899"/>
    <lineage>
        <taxon>Bacteria</taxon>
        <taxon>Pseudomonadati</taxon>
        <taxon>Pseudomonadota</taxon>
        <taxon>Betaproteobacteria</taxon>
        <taxon>Burkholderiales</taxon>
        <taxon>Burkholderiaceae</taxon>
        <taxon>Burkholderia</taxon>
    </lineage>
</organism>
<dbReference type="EMBL" id="CP002581">
    <property type="protein sequence ID" value="AJK48226.1"/>
    <property type="molecule type" value="Genomic_DNA"/>
</dbReference>
<evidence type="ECO:0000256" key="1">
    <source>
        <dbReference type="ARBA" id="ARBA00004429"/>
    </source>
</evidence>
<evidence type="ECO:0000256" key="12">
    <source>
        <dbReference type="SAM" id="Phobius"/>
    </source>
</evidence>
<protein>
    <submittedName>
        <fullName evidence="15">Methyl-accepting chemotaxis protein II</fullName>
    </submittedName>
</protein>
<evidence type="ECO:0000256" key="9">
    <source>
        <dbReference type="ARBA" id="ARBA00023224"/>
    </source>
</evidence>
<dbReference type="PROSITE" id="PS50111">
    <property type="entry name" value="CHEMOTAXIS_TRANSDUC_2"/>
    <property type="match status" value="1"/>
</dbReference>
<keyword evidence="9 11" id="KW-0807">Transducer</keyword>